<comment type="caution">
    <text evidence="1">The sequence shown here is derived from an EMBL/GenBank/DDBJ whole genome shotgun (WGS) entry which is preliminary data.</text>
</comment>
<keyword evidence="2" id="KW-1185">Reference proteome</keyword>
<dbReference type="AlphaFoldDB" id="A0A397TJQ6"/>
<organism evidence="1 2">
    <name type="scientific">Glomus cerebriforme</name>
    <dbReference type="NCBI Taxonomy" id="658196"/>
    <lineage>
        <taxon>Eukaryota</taxon>
        <taxon>Fungi</taxon>
        <taxon>Fungi incertae sedis</taxon>
        <taxon>Mucoromycota</taxon>
        <taxon>Glomeromycotina</taxon>
        <taxon>Glomeromycetes</taxon>
        <taxon>Glomerales</taxon>
        <taxon>Glomeraceae</taxon>
        <taxon>Glomus</taxon>
    </lineage>
</organism>
<reference evidence="1 2" key="1">
    <citation type="submission" date="2018-06" db="EMBL/GenBank/DDBJ databases">
        <title>Comparative genomics reveals the genomic features of Rhizophagus irregularis, R. cerebriforme, R. diaphanum and Gigaspora rosea, and their symbiotic lifestyle signature.</title>
        <authorList>
            <person name="Morin E."/>
            <person name="San Clemente H."/>
            <person name="Chen E.C.H."/>
            <person name="De La Providencia I."/>
            <person name="Hainaut M."/>
            <person name="Kuo A."/>
            <person name="Kohler A."/>
            <person name="Murat C."/>
            <person name="Tang N."/>
            <person name="Roy S."/>
            <person name="Loubradou J."/>
            <person name="Henrissat B."/>
            <person name="Grigoriev I.V."/>
            <person name="Corradi N."/>
            <person name="Roux C."/>
            <person name="Martin F.M."/>
        </authorList>
    </citation>
    <scope>NUCLEOTIDE SEQUENCE [LARGE SCALE GENOMIC DNA]</scope>
    <source>
        <strain evidence="1 2">DAOM 227022</strain>
    </source>
</reference>
<accession>A0A397TJQ6</accession>
<name>A0A397TJQ6_9GLOM</name>
<dbReference type="EMBL" id="QKYT01000040">
    <property type="protein sequence ID" value="RIA96725.1"/>
    <property type="molecule type" value="Genomic_DNA"/>
</dbReference>
<dbReference type="OrthoDB" id="2441719at2759"/>
<gene>
    <name evidence="1" type="ORF">C1645_815051</name>
</gene>
<protein>
    <submittedName>
        <fullName evidence="1">Uncharacterized protein</fullName>
    </submittedName>
</protein>
<dbReference type="Proteomes" id="UP000265703">
    <property type="component" value="Unassembled WGS sequence"/>
</dbReference>
<proteinExistence type="predicted"/>
<evidence type="ECO:0000313" key="1">
    <source>
        <dbReference type="EMBL" id="RIA96725.1"/>
    </source>
</evidence>
<sequence length="112" mass="13345">MSFQNNLLNKEPFNCDECGENNIKEIGKDSETTLYAAMWENGPLYFCSYDLRYKVKKYPKFYNDDAIYGISQKPDTKDFIMILYNNFCEEWGEKYTNTYEKCVSNVKLIFKE</sequence>
<evidence type="ECO:0000313" key="2">
    <source>
        <dbReference type="Proteomes" id="UP000265703"/>
    </source>
</evidence>